<dbReference type="Proteomes" id="UP001157126">
    <property type="component" value="Unassembled WGS sequence"/>
</dbReference>
<evidence type="ECO:0000256" key="1">
    <source>
        <dbReference type="SAM" id="MobiDB-lite"/>
    </source>
</evidence>
<evidence type="ECO:0000313" key="2">
    <source>
        <dbReference type="EMBL" id="GMA40201.1"/>
    </source>
</evidence>
<feature type="compositionally biased region" description="Polar residues" evidence="1">
    <location>
        <begin position="90"/>
        <end position="105"/>
    </location>
</feature>
<sequence length="111" mass="12276">MTMTYPGLKPAPRPGRCALHDREPLTPSGTCPWCRSEALAATPPPVPGPLRPARPGELTESIPTITKREKYVMQERHYRPSAHLNDSVRETSLSRTSGVTNTTLTTEEDRP</sequence>
<gene>
    <name evidence="2" type="ORF">GCM10025883_22460</name>
</gene>
<comment type="caution">
    <text evidence="2">The sequence shown here is derived from an EMBL/GenBank/DDBJ whole genome shotgun (WGS) entry which is preliminary data.</text>
</comment>
<name>A0ABQ6IT27_9MICO</name>
<reference evidence="3" key="1">
    <citation type="journal article" date="2019" name="Int. J. Syst. Evol. Microbiol.">
        <title>The Global Catalogue of Microorganisms (GCM) 10K type strain sequencing project: providing services to taxonomists for standard genome sequencing and annotation.</title>
        <authorList>
            <consortium name="The Broad Institute Genomics Platform"/>
            <consortium name="The Broad Institute Genome Sequencing Center for Infectious Disease"/>
            <person name="Wu L."/>
            <person name="Ma J."/>
        </authorList>
    </citation>
    <scope>NUCLEOTIDE SEQUENCE [LARGE SCALE GENOMIC DNA]</scope>
    <source>
        <strain evidence="3">NBRC 113072</strain>
    </source>
</reference>
<organism evidence="2 3">
    <name type="scientific">Mobilicoccus caccae</name>
    <dbReference type="NCBI Taxonomy" id="1859295"/>
    <lineage>
        <taxon>Bacteria</taxon>
        <taxon>Bacillati</taxon>
        <taxon>Actinomycetota</taxon>
        <taxon>Actinomycetes</taxon>
        <taxon>Micrococcales</taxon>
        <taxon>Dermatophilaceae</taxon>
        <taxon>Mobilicoccus</taxon>
    </lineage>
</organism>
<dbReference type="EMBL" id="BSUO01000001">
    <property type="protein sequence ID" value="GMA40201.1"/>
    <property type="molecule type" value="Genomic_DNA"/>
</dbReference>
<feature type="region of interest" description="Disordered" evidence="1">
    <location>
        <begin position="1"/>
        <end position="21"/>
    </location>
</feature>
<protein>
    <submittedName>
        <fullName evidence="2">Uncharacterized protein</fullName>
    </submittedName>
</protein>
<accession>A0ABQ6IT27</accession>
<feature type="region of interest" description="Disordered" evidence="1">
    <location>
        <begin position="78"/>
        <end position="111"/>
    </location>
</feature>
<proteinExistence type="predicted"/>
<evidence type="ECO:0000313" key="3">
    <source>
        <dbReference type="Proteomes" id="UP001157126"/>
    </source>
</evidence>
<keyword evidence="3" id="KW-1185">Reference proteome</keyword>